<dbReference type="Pfam" id="PF21531">
    <property type="entry name" value="Rv2175c_wHTH"/>
    <property type="match status" value="1"/>
</dbReference>
<dbReference type="InterPro" id="IPR048576">
    <property type="entry name" value="Rv2175c_wHTH"/>
</dbReference>
<dbReference type="Pfam" id="PF18367">
    <property type="entry name" value="Rv2175c_C"/>
    <property type="match status" value="1"/>
</dbReference>
<feature type="domain" description="Rv2175c C-terminal" evidence="1">
    <location>
        <begin position="74"/>
        <end position="124"/>
    </location>
</feature>
<proteinExistence type="predicted"/>
<dbReference type="KEGG" id="cyz:C3B44_03610"/>
<accession>A0A2U1T7A5</accession>
<dbReference type="GO" id="GO:0003677">
    <property type="term" value="F:DNA binding"/>
    <property type="evidence" value="ECO:0007669"/>
    <property type="project" value="UniProtKB-KW"/>
</dbReference>
<comment type="caution">
    <text evidence="3">The sequence shown here is derived from an EMBL/GenBank/DDBJ whole genome shotgun (WGS) entry which is preliminary data.</text>
</comment>
<evidence type="ECO:0000313" key="3">
    <source>
        <dbReference type="EMBL" id="PWC01872.1"/>
    </source>
</evidence>
<evidence type="ECO:0000313" key="4">
    <source>
        <dbReference type="Proteomes" id="UP000244989"/>
    </source>
</evidence>
<keyword evidence="4" id="KW-1185">Reference proteome</keyword>
<name>A0A2U1T7A5_9CORY</name>
<organism evidence="3 4">
    <name type="scientific">Corynebacterium yudongzhengii</name>
    <dbReference type="NCBI Taxonomy" id="2080740"/>
    <lineage>
        <taxon>Bacteria</taxon>
        <taxon>Bacillati</taxon>
        <taxon>Actinomycetota</taxon>
        <taxon>Actinomycetes</taxon>
        <taxon>Mycobacteriales</taxon>
        <taxon>Corynebacteriaceae</taxon>
        <taxon>Corynebacterium</taxon>
    </lineage>
</organism>
<reference evidence="4" key="1">
    <citation type="submission" date="2018-04" db="EMBL/GenBank/DDBJ databases">
        <authorList>
            <person name="Liu S."/>
            <person name="Wang Z."/>
            <person name="Li J."/>
        </authorList>
    </citation>
    <scope>NUCLEOTIDE SEQUENCE [LARGE SCALE GENOMIC DNA]</scope>
    <source>
        <strain evidence="4">2189</strain>
    </source>
</reference>
<gene>
    <name evidence="3" type="ORF">DF222_04635</name>
</gene>
<dbReference type="AlphaFoldDB" id="A0A2U1T7A5"/>
<dbReference type="EMBL" id="QEEZ01000007">
    <property type="protein sequence ID" value="PWC01872.1"/>
    <property type="molecule type" value="Genomic_DNA"/>
</dbReference>
<keyword evidence="3" id="KW-0238">DNA-binding</keyword>
<dbReference type="Proteomes" id="UP000244989">
    <property type="component" value="Unassembled WGS sequence"/>
</dbReference>
<evidence type="ECO:0000259" key="2">
    <source>
        <dbReference type="Pfam" id="PF21531"/>
    </source>
</evidence>
<feature type="domain" description="DNA-binding protein Rv2175c wHTH" evidence="2">
    <location>
        <begin position="14"/>
        <end position="62"/>
    </location>
</feature>
<sequence length="125" mass="13730">MVGVSNAQDKLEELLADDTLLTLNEVAERLGIPVTKVGDLLDDHKLACTRIDGKKYVPELLLDEDGSINRFASSAITVLIDGGYDDEEILVHLFTEDESLPGRPVDALHGQKAREVIRRAQAMAF</sequence>
<evidence type="ECO:0000259" key="1">
    <source>
        <dbReference type="Pfam" id="PF18367"/>
    </source>
</evidence>
<dbReference type="InterPro" id="IPR041098">
    <property type="entry name" value="Rv2175c_C"/>
</dbReference>
<protein>
    <submittedName>
        <fullName evidence="3">DNA-binding protein</fullName>
    </submittedName>
</protein>